<reference evidence="1 2" key="1">
    <citation type="submission" date="2007-01" db="EMBL/GenBank/DDBJ databases">
        <authorList>
            <person name="Haygood M."/>
            <person name="Podell S."/>
            <person name="Anderson C."/>
            <person name="Hopkinson B."/>
            <person name="Roe K."/>
            <person name="Barbeau K."/>
            <person name="Gaasterland T."/>
            <person name="Ferriera S."/>
            <person name="Johnson J."/>
            <person name="Kravitz S."/>
            <person name="Beeson K."/>
            <person name="Sutton G."/>
            <person name="Rogers Y.-H."/>
            <person name="Friedman R."/>
            <person name="Frazier M."/>
            <person name="Venter J.C."/>
        </authorList>
    </citation>
    <scope>NUCLEOTIDE SEQUENCE [LARGE SCALE GENOMIC DNA]</scope>
    <source>
        <strain evidence="1 2">ATCC 23134</strain>
    </source>
</reference>
<dbReference type="InterPro" id="IPR011990">
    <property type="entry name" value="TPR-like_helical_dom_sf"/>
</dbReference>
<comment type="caution">
    <text evidence="1">The sequence shown here is derived from an EMBL/GenBank/DDBJ whole genome shotgun (WGS) entry which is preliminary data.</text>
</comment>
<proteinExistence type="predicted"/>
<dbReference type="eggNOG" id="COG0457">
    <property type="taxonomic scope" value="Bacteria"/>
</dbReference>
<protein>
    <recommendedName>
        <fullName evidence="3">Tetratricopeptide repeat domain protein</fullName>
    </recommendedName>
</protein>
<organism evidence="1 2">
    <name type="scientific">Microscilla marina ATCC 23134</name>
    <dbReference type="NCBI Taxonomy" id="313606"/>
    <lineage>
        <taxon>Bacteria</taxon>
        <taxon>Pseudomonadati</taxon>
        <taxon>Bacteroidota</taxon>
        <taxon>Cytophagia</taxon>
        <taxon>Cytophagales</taxon>
        <taxon>Microscillaceae</taxon>
        <taxon>Microscilla</taxon>
    </lineage>
</organism>
<dbReference type="SUPFAM" id="SSF48452">
    <property type="entry name" value="TPR-like"/>
    <property type="match status" value="2"/>
</dbReference>
<accession>A1ZSR0</accession>
<evidence type="ECO:0000313" key="2">
    <source>
        <dbReference type="Proteomes" id="UP000004095"/>
    </source>
</evidence>
<dbReference type="EMBL" id="AAWS01000032">
    <property type="protein sequence ID" value="EAY26640.1"/>
    <property type="molecule type" value="Genomic_DNA"/>
</dbReference>
<gene>
    <name evidence="1" type="ORF">M23134_06169</name>
</gene>
<evidence type="ECO:0008006" key="3">
    <source>
        <dbReference type="Google" id="ProtNLM"/>
    </source>
</evidence>
<evidence type="ECO:0000313" key="1">
    <source>
        <dbReference type="EMBL" id="EAY26640.1"/>
    </source>
</evidence>
<sequence length="446" mass="51691">MFILMFVVKMMKYISQAFWLLLFIPVLAFAQTPQEKEKYVMFDDLYKAKQYEKAIPPLNWFLKNKPDFHKNIYIKGYNLYHNLVKETSDAQQKAQYQDKALEIYDMRVKHFGEEAKVMNQKGHYAFFYWGSRPDKVDDLFKLYTKIIALNGNNTYYRSVSNYMYMVSQQYRKGNITGKEVVDTYDKLTSIINANMPKYPQHWTEVKNYVDDTFKKIIRSKSKEGKPMLSCEFVNLYYMPDYHKNPHDIETIKEIMRLLIEIRKTNPSAPCGQDSTFAIMSEKLFKATPTYEGALLIISIYKKQKNYAKVEELMDQLPELAKTSKEKASAYYTIAKAKRRKGNKTSARSFALKAAAADAKFAPKAYNLIGDMYYNSGQICTNKNPVLNRAVYIAAYEMYQKAGNAAKMAKAKVQCPDIVDAHTYGMQKGQLISVGCWIGGKVKLMLR</sequence>
<name>A1ZSR0_MICM2</name>
<keyword evidence="2" id="KW-1185">Reference proteome</keyword>
<dbReference type="Gene3D" id="1.25.40.10">
    <property type="entry name" value="Tetratricopeptide repeat domain"/>
    <property type="match status" value="2"/>
</dbReference>
<dbReference type="AlphaFoldDB" id="A1ZSR0"/>
<dbReference type="Proteomes" id="UP000004095">
    <property type="component" value="Unassembled WGS sequence"/>
</dbReference>